<dbReference type="Proteomes" id="UP000000759">
    <property type="component" value="Chromosome 2"/>
</dbReference>
<dbReference type="PaxDb" id="2850-Phatr43434"/>
<evidence type="ECO:0008006" key="3">
    <source>
        <dbReference type="Google" id="ProtNLM"/>
    </source>
</evidence>
<accession>B7FS81</accession>
<dbReference type="KEGG" id="pti:PHATRDRAFT_43434"/>
<dbReference type="PANTHER" id="PTHR33361:SF2">
    <property type="entry name" value="DUF885 DOMAIN-CONTAINING PROTEIN"/>
    <property type="match status" value="1"/>
</dbReference>
<dbReference type="HOGENOM" id="CLU_018914_1_0_1"/>
<name>B7FS81_PHATC</name>
<gene>
    <name evidence="1" type="ORF">PHATRDRAFT_43434</name>
</gene>
<dbReference type="RefSeq" id="XP_002177935.1">
    <property type="nucleotide sequence ID" value="XM_002177899.1"/>
</dbReference>
<organism evidence="1 2">
    <name type="scientific">Phaeodactylum tricornutum (strain CCAP 1055/1)</name>
    <dbReference type="NCBI Taxonomy" id="556484"/>
    <lineage>
        <taxon>Eukaryota</taxon>
        <taxon>Sar</taxon>
        <taxon>Stramenopiles</taxon>
        <taxon>Ochrophyta</taxon>
        <taxon>Bacillariophyta</taxon>
        <taxon>Bacillariophyceae</taxon>
        <taxon>Bacillariophycidae</taxon>
        <taxon>Naviculales</taxon>
        <taxon>Phaeodactylaceae</taxon>
        <taxon>Phaeodactylum</taxon>
    </lineage>
</organism>
<reference evidence="2" key="2">
    <citation type="submission" date="2008-08" db="EMBL/GenBank/DDBJ databases">
        <authorList>
            <consortium name="Diatom Consortium"/>
            <person name="Grigoriev I."/>
            <person name="Grimwood J."/>
            <person name="Kuo A."/>
            <person name="Otillar R.P."/>
            <person name="Salamov A."/>
            <person name="Detter J.C."/>
            <person name="Lindquist E."/>
            <person name="Shapiro H."/>
            <person name="Lucas S."/>
            <person name="Glavina del Rio T."/>
            <person name="Pitluck S."/>
            <person name="Rokhsar D."/>
            <person name="Bowler C."/>
        </authorList>
    </citation>
    <scope>GENOME REANNOTATION</scope>
    <source>
        <strain evidence="2">CCAP 1055/1</strain>
    </source>
</reference>
<protein>
    <recommendedName>
        <fullName evidence="3">DUF885 domain-containing protein</fullName>
    </recommendedName>
</protein>
<dbReference type="eggNOG" id="ENOG502QUES">
    <property type="taxonomic scope" value="Eukaryota"/>
</dbReference>
<dbReference type="AlphaFoldDB" id="B7FS81"/>
<evidence type="ECO:0000313" key="1">
    <source>
        <dbReference type="EMBL" id="EEC50749.1"/>
    </source>
</evidence>
<dbReference type="OrthoDB" id="5959877at2759"/>
<dbReference type="GeneID" id="7197440"/>
<dbReference type="Pfam" id="PF05960">
    <property type="entry name" value="DUF885"/>
    <property type="match status" value="1"/>
</dbReference>
<sequence length="593" mass="67089">MGLLSTRRSTHALDPRSLASFQQRLEWLRAALQRVHANVSRDDLRDEQEQLSYDIYVTQLSDYIRFTPWHKSYLCCLNRLEGPQTDLPLYARYLPTKTKEERAFYLKFLQAIPIQLGEVINLLQTGLVENRTPPKVSLDGVVPQVRGMINGNLEAFREPIRNAFPKDEAKILEACQAQIDGSVTQAFADFADFLQNEYIPHLREDISAVTGYPDGKQYYQDCLAFHTTTSMTPDEIHELGLSEVERVRQEMEAIAAQAGYGGRLDDYLEHLRTSKVYEAESGQALCSLFRDITGRIAPAMLKLFHLETLPRMPFSIVETPSAHASMAPAAYYLAGSTNQSASRPGIFYVNTSELPTRRTYECEALALHEAIPGHHTQGSIQGESHNLPAFRQMQEDRRYFEAPCRFPFYTGYIEGWGLHSETLGEELGLYTKPESKMGQLSMEALRSCRLVVDTGMHAMGWTLDEALHFMLENTAMGKHDAATEVARYVTWPGQATAYKVGERYLRKLRTMAETELAEKFDPRDFYDVVLQVGPVPLDTLEKLVRDYIQETSNRTASSGGDLSEGEPGFLEQMTFFNWCKCCVVPGSCQSTAR</sequence>
<dbReference type="InParanoid" id="B7FS81"/>
<proteinExistence type="predicted"/>
<dbReference type="InterPro" id="IPR010281">
    <property type="entry name" value="DUF885"/>
</dbReference>
<reference evidence="1 2" key="1">
    <citation type="journal article" date="2008" name="Nature">
        <title>The Phaeodactylum genome reveals the evolutionary history of diatom genomes.</title>
        <authorList>
            <person name="Bowler C."/>
            <person name="Allen A.E."/>
            <person name="Badger J.H."/>
            <person name="Grimwood J."/>
            <person name="Jabbari K."/>
            <person name="Kuo A."/>
            <person name="Maheswari U."/>
            <person name="Martens C."/>
            <person name="Maumus F."/>
            <person name="Otillar R.P."/>
            <person name="Rayko E."/>
            <person name="Salamov A."/>
            <person name="Vandepoele K."/>
            <person name="Beszteri B."/>
            <person name="Gruber A."/>
            <person name="Heijde M."/>
            <person name="Katinka M."/>
            <person name="Mock T."/>
            <person name="Valentin K."/>
            <person name="Verret F."/>
            <person name="Berges J.A."/>
            <person name="Brownlee C."/>
            <person name="Cadoret J.P."/>
            <person name="Chiovitti A."/>
            <person name="Choi C.J."/>
            <person name="Coesel S."/>
            <person name="De Martino A."/>
            <person name="Detter J.C."/>
            <person name="Durkin C."/>
            <person name="Falciatore A."/>
            <person name="Fournet J."/>
            <person name="Haruta M."/>
            <person name="Huysman M.J."/>
            <person name="Jenkins B.D."/>
            <person name="Jiroutova K."/>
            <person name="Jorgensen R.E."/>
            <person name="Joubert Y."/>
            <person name="Kaplan A."/>
            <person name="Kroger N."/>
            <person name="Kroth P.G."/>
            <person name="La Roche J."/>
            <person name="Lindquist E."/>
            <person name="Lommer M."/>
            <person name="Martin-Jezequel V."/>
            <person name="Lopez P.J."/>
            <person name="Lucas S."/>
            <person name="Mangogna M."/>
            <person name="McGinnis K."/>
            <person name="Medlin L.K."/>
            <person name="Montsant A."/>
            <person name="Oudot-Le Secq M.P."/>
            <person name="Napoli C."/>
            <person name="Obornik M."/>
            <person name="Parker M.S."/>
            <person name="Petit J.L."/>
            <person name="Porcel B.M."/>
            <person name="Poulsen N."/>
            <person name="Robison M."/>
            <person name="Rychlewski L."/>
            <person name="Rynearson T.A."/>
            <person name="Schmutz J."/>
            <person name="Shapiro H."/>
            <person name="Siaut M."/>
            <person name="Stanley M."/>
            <person name="Sussman M.R."/>
            <person name="Taylor A.R."/>
            <person name="Vardi A."/>
            <person name="von Dassow P."/>
            <person name="Vyverman W."/>
            <person name="Willis A."/>
            <person name="Wyrwicz L.S."/>
            <person name="Rokhsar D.S."/>
            <person name="Weissenbach J."/>
            <person name="Armbrust E.V."/>
            <person name="Green B.R."/>
            <person name="Van de Peer Y."/>
            <person name="Grigoriev I.V."/>
        </authorList>
    </citation>
    <scope>NUCLEOTIDE SEQUENCE [LARGE SCALE GENOMIC DNA]</scope>
    <source>
        <strain evidence="1 2">CCAP 1055/1</strain>
    </source>
</reference>
<dbReference type="EMBL" id="CM000606">
    <property type="protein sequence ID" value="EEC50749.1"/>
    <property type="molecule type" value="Genomic_DNA"/>
</dbReference>
<keyword evidence="2" id="KW-1185">Reference proteome</keyword>
<evidence type="ECO:0000313" key="2">
    <source>
        <dbReference type="Proteomes" id="UP000000759"/>
    </source>
</evidence>
<dbReference type="PANTHER" id="PTHR33361">
    <property type="entry name" value="GLR0591 PROTEIN"/>
    <property type="match status" value="1"/>
</dbReference>